<evidence type="ECO:0000313" key="7">
    <source>
        <dbReference type="EMBL" id="MFD1466154.1"/>
    </source>
</evidence>
<dbReference type="PROSITE" id="PS00671">
    <property type="entry name" value="D_2_HYDROXYACID_DH_3"/>
    <property type="match status" value="1"/>
</dbReference>
<evidence type="ECO:0000256" key="1">
    <source>
        <dbReference type="ARBA" id="ARBA00005854"/>
    </source>
</evidence>
<dbReference type="Pfam" id="PF00389">
    <property type="entry name" value="2-Hacid_dh"/>
    <property type="match status" value="1"/>
</dbReference>
<evidence type="ECO:0000256" key="3">
    <source>
        <dbReference type="ARBA" id="ARBA00023027"/>
    </source>
</evidence>
<reference evidence="8" key="1">
    <citation type="journal article" date="2019" name="Int. J. Syst. Evol. Microbiol.">
        <title>The Global Catalogue of Microorganisms (GCM) 10K type strain sequencing project: providing services to taxonomists for standard genome sequencing and annotation.</title>
        <authorList>
            <consortium name="The Broad Institute Genomics Platform"/>
            <consortium name="The Broad Institute Genome Sequencing Center for Infectious Disease"/>
            <person name="Wu L."/>
            <person name="Ma J."/>
        </authorList>
    </citation>
    <scope>NUCLEOTIDE SEQUENCE [LARGE SCALE GENOMIC DNA]</scope>
    <source>
        <strain evidence="8">CCM 8951</strain>
    </source>
</reference>
<evidence type="ECO:0000313" key="8">
    <source>
        <dbReference type="Proteomes" id="UP001597244"/>
    </source>
</evidence>
<dbReference type="InterPro" id="IPR006139">
    <property type="entry name" value="D-isomer_2_OHA_DH_cat_dom"/>
</dbReference>
<evidence type="ECO:0000259" key="5">
    <source>
        <dbReference type="Pfam" id="PF00389"/>
    </source>
</evidence>
<dbReference type="PANTHER" id="PTHR43026">
    <property type="entry name" value="2-HYDROXYACID DEHYDROGENASE HOMOLOG 1-RELATED"/>
    <property type="match status" value="1"/>
</dbReference>
<dbReference type="Proteomes" id="UP001597244">
    <property type="component" value="Unassembled WGS sequence"/>
</dbReference>
<feature type="domain" description="D-isomer specific 2-hydroxyacid dehydrogenase NAD-binding" evidence="6">
    <location>
        <begin position="111"/>
        <end position="298"/>
    </location>
</feature>
<protein>
    <submittedName>
        <fullName evidence="7">NAD(P)-dependent oxidoreductase</fullName>
    </submittedName>
</protein>
<keyword evidence="8" id="KW-1185">Reference proteome</keyword>
<dbReference type="InterPro" id="IPR029753">
    <property type="entry name" value="D-isomer_DH_CS"/>
</dbReference>
<dbReference type="InterPro" id="IPR029752">
    <property type="entry name" value="D-isomer_DH_CS1"/>
</dbReference>
<keyword evidence="2 4" id="KW-0560">Oxidoreductase</keyword>
<dbReference type="InterPro" id="IPR036291">
    <property type="entry name" value="NAD(P)-bd_dom_sf"/>
</dbReference>
<proteinExistence type="inferred from homology"/>
<keyword evidence="3" id="KW-0520">NAD</keyword>
<dbReference type="EMBL" id="JBHTOF010000097">
    <property type="protein sequence ID" value="MFD1466154.1"/>
    <property type="molecule type" value="Genomic_DNA"/>
</dbReference>
<dbReference type="RefSeq" id="WP_125577223.1">
    <property type="nucleotide sequence ID" value="NZ_JBHTOF010000097.1"/>
</dbReference>
<dbReference type="PANTHER" id="PTHR43026:SF1">
    <property type="entry name" value="2-HYDROXYACID DEHYDROGENASE HOMOLOG 1-RELATED"/>
    <property type="match status" value="1"/>
</dbReference>
<accession>A0ABW4DQ04</accession>
<sequence length="330" mass="35763">MKITAFGVNQTEKFFLEKLAGEQQFELNIVEAWASAANLDLAAGSLAISTLQTGPYDEALFAKMAALDIRLLALRNVGTDNVDFAAAKKYGIQVSHVPSYSPNTLAEFVVMNAMRLLRRTKEMDLATAAGELTAAQKMVGRQLSAQVVGVVGTGHIGFETARLLHQIGAKVVAFDPHPSEDSPEWLTYAANIEELLSQVNIVTLHVPGIKANDHLLNAQRIALLPDNAIIINTGRGNLIDTDALIAALRAGKLSGVAIDTFEYEAEIEAQIQAGQQPSEPHYLQLQQMPNVIMTPHIAYHSLGAVENMVKISIDNIFNFAKNGSPINRVE</sequence>
<dbReference type="SUPFAM" id="SSF51735">
    <property type="entry name" value="NAD(P)-binding Rossmann-fold domains"/>
    <property type="match status" value="1"/>
</dbReference>
<feature type="domain" description="D-isomer specific 2-hydroxyacid dehydrogenase catalytic" evidence="5">
    <location>
        <begin position="17"/>
        <end position="329"/>
    </location>
</feature>
<evidence type="ECO:0000259" key="6">
    <source>
        <dbReference type="Pfam" id="PF02826"/>
    </source>
</evidence>
<organism evidence="7 8">
    <name type="scientific">Lapidilactobacillus mulanensis</name>
    <dbReference type="NCBI Taxonomy" id="2485999"/>
    <lineage>
        <taxon>Bacteria</taxon>
        <taxon>Bacillati</taxon>
        <taxon>Bacillota</taxon>
        <taxon>Bacilli</taxon>
        <taxon>Lactobacillales</taxon>
        <taxon>Lactobacillaceae</taxon>
        <taxon>Lapidilactobacillus</taxon>
    </lineage>
</organism>
<dbReference type="InterPro" id="IPR058205">
    <property type="entry name" value="D-LDH-like"/>
</dbReference>
<evidence type="ECO:0000256" key="2">
    <source>
        <dbReference type="ARBA" id="ARBA00023002"/>
    </source>
</evidence>
<evidence type="ECO:0000256" key="4">
    <source>
        <dbReference type="RuleBase" id="RU003719"/>
    </source>
</evidence>
<dbReference type="PROSITE" id="PS00065">
    <property type="entry name" value="D_2_HYDROXYACID_DH_1"/>
    <property type="match status" value="1"/>
</dbReference>
<gene>
    <name evidence="7" type="ORF">ACFQ4L_08785</name>
</gene>
<dbReference type="Pfam" id="PF02826">
    <property type="entry name" value="2-Hacid_dh_C"/>
    <property type="match status" value="1"/>
</dbReference>
<dbReference type="InterPro" id="IPR006140">
    <property type="entry name" value="D-isomer_DH_NAD-bd"/>
</dbReference>
<dbReference type="SUPFAM" id="SSF52283">
    <property type="entry name" value="Formate/glycerate dehydrogenase catalytic domain-like"/>
    <property type="match status" value="1"/>
</dbReference>
<dbReference type="Gene3D" id="3.40.50.720">
    <property type="entry name" value="NAD(P)-binding Rossmann-like Domain"/>
    <property type="match status" value="2"/>
</dbReference>
<name>A0ABW4DQ04_9LACO</name>
<comment type="similarity">
    <text evidence="1 4">Belongs to the D-isomer specific 2-hydroxyacid dehydrogenase family.</text>
</comment>
<comment type="caution">
    <text evidence="7">The sequence shown here is derived from an EMBL/GenBank/DDBJ whole genome shotgun (WGS) entry which is preliminary data.</text>
</comment>